<evidence type="ECO:0000256" key="2">
    <source>
        <dbReference type="ARBA" id="ARBA00022475"/>
    </source>
</evidence>
<feature type="domain" description="ABC3 transporter permease C-terminal" evidence="7">
    <location>
        <begin position="292"/>
        <end position="397"/>
    </location>
</feature>
<protein>
    <submittedName>
        <fullName evidence="9">ABC transporter permease</fullName>
    </submittedName>
</protein>
<organism evidence="9 10">
    <name type="scientific">Niastella populi</name>
    <dbReference type="NCBI Taxonomy" id="550983"/>
    <lineage>
        <taxon>Bacteria</taxon>
        <taxon>Pseudomonadati</taxon>
        <taxon>Bacteroidota</taxon>
        <taxon>Chitinophagia</taxon>
        <taxon>Chitinophagales</taxon>
        <taxon>Chitinophagaceae</taxon>
        <taxon>Niastella</taxon>
    </lineage>
</organism>
<dbReference type="Proteomes" id="UP000192276">
    <property type="component" value="Unassembled WGS sequence"/>
</dbReference>
<feature type="domain" description="MacB-like periplasmic core" evidence="8">
    <location>
        <begin position="20"/>
        <end position="247"/>
    </location>
</feature>
<dbReference type="Pfam" id="PF02687">
    <property type="entry name" value="FtsX"/>
    <property type="match status" value="2"/>
</dbReference>
<evidence type="ECO:0000256" key="1">
    <source>
        <dbReference type="ARBA" id="ARBA00004651"/>
    </source>
</evidence>
<feature type="transmembrane region" description="Helical" evidence="6">
    <location>
        <begin position="333"/>
        <end position="360"/>
    </location>
</feature>
<dbReference type="RefSeq" id="WP_081163780.1">
    <property type="nucleotide sequence ID" value="NZ_LWBP01000100.1"/>
</dbReference>
<evidence type="ECO:0000256" key="5">
    <source>
        <dbReference type="ARBA" id="ARBA00023136"/>
    </source>
</evidence>
<feature type="transmembrane region" description="Helical" evidence="6">
    <location>
        <begin position="674"/>
        <end position="695"/>
    </location>
</feature>
<sequence>MLKNYLKIAWRNLRNNKMYSSLNIAGLATGMAVALLIGLWIWDEVSFNTYHRNYNQLAQVMVQATNKTANGNAIFTGSTTSIPMGYELRDKYSGDFKHVSLVSWQAAHIVATGDKQLSQTGMWVEETFPVMFTLKMLTGNAEALKDPSSILLAQSVAKALFNNADPLTQTVRIDNKMEMKVVGVYEDLPYNTTYRDVKLLLPWKRYVNGTEEWIKNSQTQWDNHMCQLYVQLNDHADLNKVSAKIRSVPTPHITFSKEELLLHPMKKWYLYSEFREGKLVGGRISIVWMIGIIGAFVLLLACINFMNLSTARSEKRSREVGVRKTIGSSRRQLVLQFLSESLTMTLLALILSLVMVQLSLPLFNGLSDKLMSIPWGNHVFWLLILTFTFITGLISGSYPAFYLSGFKPVKVLKGTFKAGRFAALPRKVLVIVQFTVSVALIIGTIIIYRQIQYTGNRPVGYTREGLITVDINTPEIAGHYDALRNDLLQTGVVADMANSNSAPTEVFSNNIVEWKGKDPSITVSPGTIAVSHDFGNTVGWQIKEGRDFSRNFPSDTGAFILNESAVKLTGFKSPIGQTIRWLDRDHVIVGVVKDMVMESPYQPVRPTIFHLNPYWARLITIRIKPGINLHDGLAKLEPVFKKYNPGSPFVYKLTDEEYAKKFNDEKRIGNLTTIFAVLAIFISCLGLFGLASFVAEQRTKEIGIRKVLGASVFNVWNMLSMGFVTLVIISCAIAVPLSWYFLHEWLQKYEYRTTISWWIFAMAILGTLLLTLATVTYQSIKAAILNPVNSLKRE</sequence>
<keyword evidence="3 6" id="KW-0812">Transmembrane</keyword>
<evidence type="ECO:0000256" key="4">
    <source>
        <dbReference type="ARBA" id="ARBA00022989"/>
    </source>
</evidence>
<dbReference type="STRING" id="550983.A4R26_17190"/>
<evidence type="ECO:0000313" key="10">
    <source>
        <dbReference type="Proteomes" id="UP000192276"/>
    </source>
</evidence>
<accession>A0A1V9FZA6</accession>
<keyword evidence="2" id="KW-1003">Cell membrane</keyword>
<dbReference type="PANTHER" id="PTHR30572:SF18">
    <property type="entry name" value="ABC-TYPE MACROLIDE FAMILY EXPORT SYSTEM PERMEASE COMPONENT 2"/>
    <property type="match status" value="1"/>
</dbReference>
<proteinExistence type="predicted"/>
<evidence type="ECO:0000259" key="8">
    <source>
        <dbReference type="Pfam" id="PF12704"/>
    </source>
</evidence>
<feature type="transmembrane region" description="Helical" evidence="6">
    <location>
        <begin position="428"/>
        <end position="448"/>
    </location>
</feature>
<feature type="transmembrane region" description="Helical" evidence="6">
    <location>
        <begin position="21"/>
        <end position="42"/>
    </location>
</feature>
<feature type="transmembrane region" description="Helical" evidence="6">
    <location>
        <begin position="755"/>
        <end position="777"/>
    </location>
</feature>
<comment type="subcellular location">
    <subcellularLocation>
        <location evidence="1">Cell membrane</location>
        <topology evidence="1">Multi-pass membrane protein</topology>
    </subcellularLocation>
</comment>
<feature type="domain" description="MacB-like periplasmic core" evidence="8">
    <location>
        <begin position="435"/>
        <end position="630"/>
    </location>
</feature>
<dbReference type="EMBL" id="LWBP01000100">
    <property type="protein sequence ID" value="OQP63701.1"/>
    <property type="molecule type" value="Genomic_DNA"/>
</dbReference>
<evidence type="ECO:0000313" key="9">
    <source>
        <dbReference type="EMBL" id="OQP63701.1"/>
    </source>
</evidence>
<dbReference type="OrthoDB" id="5933722at2"/>
<gene>
    <name evidence="9" type="ORF">A4R26_17190</name>
</gene>
<evidence type="ECO:0000256" key="6">
    <source>
        <dbReference type="SAM" id="Phobius"/>
    </source>
</evidence>
<keyword evidence="4 6" id="KW-1133">Transmembrane helix</keyword>
<dbReference type="InterPro" id="IPR003838">
    <property type="entry name" value="ABC3_permease_C"/>
</dbReference>
<dbReference type="Pfam" id="PF12704">
    <property type="entry name" value="MacB_PCD"/>
    <property type="match status" value="2"/>
</dbReference>
<dbReference type="InterPro" id="IPR050250">
    <property type="entry name" value="Macrolide_Exporter_MacB"/>
</dbReference>
<dbReference type="PANTHER" id="PTHR30572">
    <property type="entry name" value="MEMBRANE COMPONENT OF TRANSPORTER-RELATED"/>
    <property type="match status" value="1"/>
</dbReference>
<feature type="domain" description="ABC3 transporter permease C-terminal" evidence="7">
    <location>
        <begin position="674"/>
        <end position="787"/>
    </location>
</feature>
<dbReference type="InterPro" id="IPR025857">
    <property type="entry name" value="MacB_PCD"/>
</dbReference>
<feature type="transmembrane region" description="Helical" evidence="6">
    <location>
        <begin position="707"/>
        <end position="735"/>
    </location>
</feature>
<feature type="transmembrane region" description="Helical" evidence="6">
    <location>
        <begin position="380"/>
        <end position="403"/>
    </location>
</feature>
<dbReference type="GO" id="GO:0005886">
    <property type="term" value="C:plasma membrane"/>
    <property type="evidence" value="ECO:0007669"/>
    <property type="project" value="UniProtKB-SubCell"/>
</dbReference>
<feature type="transmembrane region" description="Helical" evidence="6">
    <location>
        <begin position="286"/>
        <end position="308"/>
    </location>
</feature>
<evidence type="ECO:0000259" key="7">
    <source>
        <dbReference type="Pfam" id="PF02687"/>
    </source>
</evidence>
<evidence type="ECO:0000256" key="3">
    <source>
        <dbReference type="ARBA" id="ARBA00022692"/>
    </source>
</evidence>
<dbReference type="GO" id="GO:0022857">
    <property type="term" value="F:transmembrane transporter activity"/>
    <property type="evidence" value="ECO:0007669"/>
    <property type="project" value="TreeGrafter"/>
</dbReference>
<comment type="caution">
    <text evidence="9">The sequence shown here is derived from an EMBL/GenBank/DDBJ whole genome shotgun (WGS) entry which is preliminary data.</text>
</comment>
<reference evidence="10" key="1">
    <citation type="submission" date="2016-04" db="EMBL/GenBank/DDBJ databases">
        <authorList>
            <person name="Chen L."/>
            <person name="Zhuang W."/>
            <person name="Wang G."/>
        </authorList>
    </citation>
    <scope>NUCLEOTIDE SEQUENCE [LARGE SCALE GENOMIC DNA]</scope>
    <source>
        <strain evidence="10">208</strain>
    </source>
</reference>
<dbReference type="AlphaFoldDB" id="A0A1V9FZA6"/>
<keyword evidence="5 6" id="KW-0472">Membrane</keyword>
<keyword evidence="10" id="KW-1185">Reference proteome</keyword>
<name>A0A1V9FZA6_9BACT</name>